<feature type="compositionally biased region" description="Low complexity" evidence="26">
    <location>
        <begin position="2158"/>
        <end position="2189"/>
    </location>
</feature>
<evidence type="ECO:0000256" key="10">
    <source>
        <dbReference type="ARBA" id="ARBA00022490"/>
    </source>
</evidence>
<evidence type="ECO:0000256" key="5">
    <source>
        <dbReference type="ARBA" id="ARBA00004629"/>
    </source>
</evidence>
<evidence type="ECO:0000313" key="30">
    <source>
        <dbReference type="Ensembl" id="ENSTRUP00000005594.3"/>
    </source>
</evidence>
<keyword evidence="22" id="KW-0131">Cell cycle</keyword>
<dbReference type="GO" id="GO:0005819">
    <property type="term" value="C:spindle"/>
    <property type="evidence" value="ECO:0007669"/>
    <property type="project" value="UniProtKB-SubCell"/>
</dbReference>
<evidence type="ECO:0000256" key="6">
    <source>
        <dbReference type="ARBA" id="ARBA00005274"/>
    </source>
</evidence>
<proteinExistence type="inferred from homology"/>
<dbReference type="Pfam" id="PF25785">
    <property type="entry name" value="TPR"/>
    <property type="match status" value="1"/>
</dbReference>
<feature type="compositionally biased region" description="Basic and acidic residues" evidence="26">
    <location>
        <begin position="1563"/>
        <end position="1587"/>
    </location>
</feature>
<keyword evidence="21" id="KW-0539">Nucleus</keyword>
<evidence type="ECO:0000256" key="26">
    <source>
        <dbReference type="SAM" id="MobiDB-lite"/>
    </source>
</evidence>
<comment type="subcellular location">
    <subcellularLocation>
        <location evidence="5">Chromosome</location>
        <location evidence="5">Centromere</location>
        <location evidence="5">Kinetochore</location>
    </subcellularLocation>
    <subcellularLocation>
        <location evidence="1">Cytoplasm</location>
        <location evidence="1">Cytoskeleton</location>
        <location evidence="1">Spindle</location>
    </subcellularLocation>
    <subcellularLocation>
        <location evidence="2">Nucleus membrane</location>
        <topology evidence="2">Peripheral membrane protein</topology>
        <orientation evidence="2">Cytoplasmic side</orientation>
    </subcellularLocation>
    <subcellularLocation>
        <location evidence="4">Nucleus membrane</location>
        <topology evidence="4">Peripheral membrane protein</topology>
        <orientation evidence="4">Nucleoplasmic side</orientation>
    </subcellularLocation>
    <subcellularLocation>
        <location evidence="3">Nucleus</location>
        <location evidence="3">Nuclear pore complex</location>
    </subcellularLocation>
</comment>
<dbReference type="GO" id="GO:0006606">
    <property type="term" value="P:protein import into nucleus"/>
    <property type="evidence" value="ECO:0007669"/>
    <property type="project" value="InterPro"/>
</dbReference>
<dbReference type="GeneTree" id="ENSGT00730000111014"/>
<reference evidence="30" key="3">
    <citation type="submission" date="2025-09" db="UniProtKB">
        <authorList>
            <consortium name="Ensembl"/>
        </authorList>
    </citation>
    <scope>IDENTIFICATION</scope>
</reference>
<evidence type="ECO:0000256" key="23">
    <source>
        <dbReference type="ARBA" id="ARBA00023328"/>
    </source>
</evidence>
<dbReference type="InterPro" id="IPR012929">
    <property type="entry name" value="Nucleoprot-TPR/MLP1-2_dom"/>
</dbReference>
<dbReference type="PANTHER" id="PTHR18898:SF4">
    <property type="entry name" value="NUCLEOPROTEIN TPR"/>
    <property type="match status" value="1"/>
</dbReference>
<feature type="coiled-coil region" evidence="25">
    <location>
        <begin position="394"/>
        <end position="459"/>
    </location>
</feature>
<feature type="domain" description="Nucleoprotein TPR/MLP1-2" evidence="27">
    <location>
        <begin position="998"/>
        <end position="1125"/>
    </location>
</feature>
<sequence>MAALLRKELSDSEIANLPPTIQNKLEEILTGLQYKVDSLKAQHEQFRVDSGKTILVIFLSAYQFSSQTQDHLKLKEEYTLLSKAKEELEAEKRELVRTLERRSTEVEHLNDDLKQLNDKLVEVSTSKLALQMKVDELEAVQVNIKYKEKRMEQEKELLYGQTSWLNEELKAKSEELLSISRQKGNELLELKCKLENKEDELNRLQDQGSSLRTSNERLQKQNEDLINTLKEVKEQQVTMEEKFRNELNANIKLSNLYKGAAEDSEAKSEELNRVVEELHKLLKDAGEGNKALEERLQEMNCNTDKNVTELKERIQVLEKELDNANELLSSPAGSMSMLTEEQMTNLSPTALAVSKIKPGMKLTELYSAFVESQEHLQLERLENKRVNKYLDDIVQEVEAKAPILKRQRDEHERMQKSVAGLSVQLEQAMKEVHRLQKEADEANKRSSVLERENQRCELQLGDMAQQVRVLLIELEEARGNHVVHEEELSSTDVSSTSEVISQHLVSFRSIEELQKQNQRLLVALRELSDAQEKEESEISRKKVGELEQNLLKAQAELESLREQRVQHINMTEAIVKQRDTYRVLLAQATAVNLPAQGAPAEEFSLTSTPRCSPAAVSTPGTPTALVSMAREPTEALEAKAALQQSAYVDIVNDKMMMEQNEKLQKQLSDLHSQNAKMSTQLEFASKRYEMLQDNVEGYRKEIASLREKDQKMATAAQKHEQTIHTLTEDLRAAKEKLKMAEGQMESLRKERDMLKLDECRLNQEKETILSQQRTQNLLLTNLQTIQASLERSETETRQRLNNQLEKQEREISQLQKRLEHEAEQRHLLSRNQEVQLVDTKRQLETQVALHQKTKEILNAAELELRNLRMQQSSNESRHVLSSPSATRVREQDREDLQGRLQLAENRADDLAESLKATTAAMEQYRAMVQSLEESLDKEKEVTEEVQASIEARMKEAQKNSQRLEEKLLEAAKEKQELEEQNKRAQVSFDEQMDTLRTNISSVQADHKAALESLAAAEAQKQQLLQDIQEQSKLVAEAQNNYEQEMMLHATDVEAMQLAKAQASQAGDIRHQLEEKVQRISSELVEARVSWGEQEKILKEEFSKIESSNEELQKQNSILHEQIQTMSSKMAEKLAQAVNESTANIALMEENKSQEQILEVLRFVRREKQIAESRFEIAQEETLRYRLRTENLQRELSEVQDSMKASRARMEVTAKTLAQHDELMKKTETMNILIESNKLLREEKEKMDEDLQQAQAKLQKMESDILPLQQSNSELSEKSGMLQAEKKILEDEIKRWKARTQHLVSQQKDSDPEEYKRLHTEREAHVKRIQLLTEENNKLKADVARVNNATTSLQGQLQSVRDNTNKLMEERNALAKEVETKNQEVQEKMRTITQVKKIGRRYKTQYDELKVQHDKMVAETASGPAQAEEARQASVQELQSLRDSLNQAEAKTRDQEAQLENLNKVVSERETEIRNIQEQSSKLQTELNRLRQELQEKVSQEEARRQQMSEKEEKTKKAFLVAKQKIGQLMAAKEQLQKDNEELKQQREELEVRVSALKSQYEGRLSRQERELRDLRGQQERQEQRDEPPEAGPSKTQEQQRSTEQRQITLKTTPAADRGSASTSEPPTANIKPTPVVATASKQPVNPGNKPTPRASIRPMITPAPIATPTPTATVMPTTQAESQEAMQSTEGPPVEHVTVYGSASGSVRSASPNVQTTIANPMLTVQQTQATAFVQPTQQQSVSHTEPANQEPPSAVVEATPNSQVDWPSTSSVFGTGAFTRTCFEHDTFAYSFLVCKVEQNAYFWCHCFALQMEDYPAQEEGDESTPSQSIAMDQEASHTQSDTPDQLEHEVIVIVTDTESENEQEEGDEEEEEQVEHVQGFFFFLSSARGADVTDPGTETEESLGASDSTQRPADSQTPSFEAGAMEAFSTEQPVASSGSRMPQSPRRLKHQLPPDLNIHPASSSELGPPAQVQHFPVPRVPQLTPGASGSAQHFFDEDDRMVPSTPTLVVPHRSDGLDQAIHSPQVAGVPRFRFGPTEDMLQTSSSSHSDLGQLASQGGLGMYESPLFLATHEEESGGRSVPTTPLQVAAPVSVFSEVAPSDSSEQASQSVPMVSTSTPGLPVPGAAATGEERGDGLLEPDADRSSAEVSLDPVVSQGSGEEPSQQSDKPNMPSTSQEPSSSSAGTSLEQRQITGNKGLL</sequence>
<evidence type="ECO:0000256" key="17">
    <source>
        <dbReference type="ARBA" id="ARBA00023054"/>
    </source>
</evidence>
<keyword evidence="10" id="KW-0963">Cytoplasm</keyword>
<organism evidence="30 31">
    <name type="scientific">Takifugu rubripes</name>
    <name type="common">Japanese pufferfish</name>
    <name type="synonym">Fugu rubripes</name>
    <dbReference type="NCBI Taxonomy" id="31033"/>
    <lineage>
        <taxon>Eukaryota</taxon>
        <taxon>Metazoa</taxon>
        <taxon>Chordata</taxon>
        <taxon>Craniata</taxon>
        <taxon>Vertebrata</taxon>
        <taxon>Euteleostomi</taxon>
        <taxon>Actinopterygii</taxon>
        <taxon>Neopterygii</taxon>
        <taxon>Teleostei</taxon>
        <taxon>Neoteleostei</taxon>
        <taxon>Acanthomorphata</taxon>
        <taxon>Eupercaria</taxon>
        <taxon>Tetraodontiformes</taxon>
        <taxon>Tetradontoidea</taxon>
        <taxon>Tetraodontidae</taxon>
        <taxon>Takifugu</taxon>
    </lineage>
</organism>
<evidence type="ECO:0000256" key="18">
    <source>
        <dbReference type="ARBA" id="ARBA00023132"/>
    </source>
</evidence>
<evidence type="ECO:0000256" key="1">
    <source>
        <dbReference type="ARBA" id="ARBA00004186"/>
    </source>
</evidence>
<evidence type="ECO:0000256" key="9">
    <source>
        <dbReference type="ARBA" id="ARBA00022454"/>
    </source>
</evidence>
<dbReference type="FunFam" id="1.10.287.1490:FF:000004">
    <property type="entry name" value="nucleoprotein TPR isoform X2"/>
    <property type="match status" value="1"/>
</dbReference>
<evidence type="ECO:0000256" key="24">
    <source>
        <dbReference type="ARBA" id="ARBA00077074"/>
    </source>
</evidence>
<feature type="region of interest" description="Disordered" evidence="26">
    <location>
        <begin position="2099"/>
        <end position="2202"/>
    </location>
</feature>
<evidence type="ECO:0000259" key="29">
    <source>
        <dbReference type="Pfam" id="PF25785"/>
    </source>
</evidence>
<evidence type="ECO:0000256" key="21">
    <source>
        <dbReference type="ARBA" id="ARBA00023242"/>
    </source>
</evidence>
<feature type="region of interest" description="Disordered" evidence="26">
    <location>
        <begin position="1735"/>
        <end position="1765"/>
    </location>
</feature>
<feature type="compositionally biased region" description="Low complexity" evidence="26">
    <location>
        <begin position="1658"/>
        <end position="1670"/>
    </location>
</feature>
<dbReference type="GO" id="GO:0034399">
    <property type="term" value="C:nuclear periphery"/>
    <property type="evidence" value="ECO:0007669"/>
    <property type="project" value="UniProtKB-ARBA"/>
</dbReference>
<evidence type="ECO:0000256" key="20">
    <source>
        <dbReference type="ARBA" id="ARBA00023212"/>
    </source>
</evidence>
<dbReference type="Proteomes" id="UP000005226">
    <property type="component" value="Chromosome 20"/>
</dbReference>
<feature type="compositionally biased region" description="Polar residues" evidence="26">
    <location>
        <begin position="1825"/>
        <end position="1845"/>
    </location>
</feature>
<protein>
    <recommendedName>
        <fullName evidence="7">Nucleoprotein TPR</fullName>
    </recommendedName>
    <alternativeName>
        <fullName evidence="24">NPC-associated intranuclear protein</fullName>
    </alternativeName>
</protein>
<evidence type="ECO:0000256" key="22">
    <source>
        <dbReference type="ARBA" id="ARBA00023306"/>
    </source>
</evidence>
<evidence type="ECO:0000259" key="28">
    <source>
        <dbReference type="Pfam" id="PF25481"/>
    </source>
</evidence>
<keyword evidence="18" id="KW-0906">Nuclear pore complex</keyword>
<feature type="region of interest" description="Disordered" evidence="26">
    <location>
        <begin position="870"/>
        <end position="894"/>
    </location>
</feature>
<feature type="region of interest" description="Disordered" evidence="26">
    <location>
        <begin position="1496"/>
        <end position="1515"/>
    </location>
</feature>
<keyword evidence="8" id="KW-0813">Transport</keyword>
<keyword evidence="9" id="KW-0158">Chromosome</keyword>
<evidence type="ECO:0000259" key="27">
    <source>
        <dbReference type="Pfam" id="PF07926"/>
    </source>
</evidence>
<evidence type="ECO:0000313" key="31">
    <source>
        <dbReference type="Proteomes" id="UP000005226"/>
    </source>
</evidence>
<evidence type="ECO:0000256" key="4">
    <source>
        <dbReference type="ARBA" id="ARBA00004620"/>
    </source>
</evidence>
<feature type="region of interest" description="Disordered" evidence="26">
    <location>
        <begin position="1819"/>
        <end position="1849"/>
    </location>
</feature>
<comment type="similarity">
    <text evidence="6">Belongs to the TPR family.</text>
</comment>
<dbReference type="InterPro" id="IPR057577">
    <property type="entry name" value="Nucleoprot-TPR/MLP1_dom"/>
</dbReference>
<feature type="coiled-coil region" evidence="25">
    <location>
        <begin position="510"/>
        <end position="570"/>
    </location>
</feature>
<keyword evidence="20" id="KW-0206">Cytoskeleton</keyword>
<dbReference type="Pfam" id="PF07926">
    <property type="entry name" value="TPR_MLP1_2"/>
    <property type="match status" value="1"/>
</dbReference>
<feature type="compositionally biased region" description="Low complexity" evidence="26">
    <location>
        <begin position="1593"/>
        <end position="1606"/>
    </location>
</feature>
<dbReference type="GO" id="GO:0017056">
    <property type="term" value="F:structural constituent of nuclear pore"/>
    <property type="evidence" value="ECO:0007669"/>
    <property type="project" value="TreeGrafter"/>
</dbReference>
<dbReference type="GO" id="GO:1901673">
    <property type="term" value="P:regulation of mitotic spindle assembly"/>
    <property type="evidence" value="ECO:0007669"/>
    <property type="project" value="TreeGrafter"/>
</dbReference>
<dbReference type="GO" id="GO:0005643">
    <property type="term" value="C:nuclear pore"/>
    <property type="evidence" value="ECO:0007669"/>
    <property type="project" value="UniProtKB-SubCell"/>
</dbReference>
<evidence type="ECO:0000256" key="25">
    <source>
        <dbReference type="SAM" id="Coils"/>
    </source>
</evidence>
<feature type="compositionally biased region" description="Polar residues" evidence="26">
    <location>
        <begin position="1907"/>
        <end position="1921"/>
    </location>
</feature>
<evidence type="ECO:0000256" key="19">
    <source>
        <dbReference type="ARBA" id="ARBA00023136"/>
    </source>
</evidence>
<feature type="coiled-coil region" evidence="25">
    <location>
        <begin position="660"/>
        <end position="757"/>
    </location>
</feature>
<dbReference type="GO" id="GO:0031965">
    <property type="term" value="C:nuclear membrane"/>
    <property type="evidence" value="ECO:0007669"/>
    <property type="project" value="UniProtKB-SubCell"/>
</dbReference>
<evidence type="ECO:0000256" key="3">
    <source>
        <dbReference type="ARBA" id="ARBA00004567"/>
    </source>
</evidence>
<keyword evidence="31" id="KW-1185">Reference proteome</keyword>
<accession>H2RZM3</accession>
<evidence type="ECO:0000256" key="11">
    <source>
        <dbReference type="ARBA" id="ARBA00022618"/>
    </source>
</evidence>
<dbReference type="GO" id="GO:0000776">
    <property type="term" value="C:kinetochore"/>
    <property type="evidence" value="ECO:0007669"/>
    <property type="project" value="UniProtKB-KW"/>
</dbReference>
<keyword evidence="17 25" id="KW-0175">Coiled coil</keyword>
<feature type="domain" description="Nucleoprotein TPR/MPL1" evidence="28">
    <location>
        <begin position="141"/>
        <end position="221"/>
    </location>
</feature>
<gene>
    <name evidence="30" type="primary">tprb</name>
</gene>
<evidence type="ECO:0000256" key="15">
    <source>
        <dbReference type="ARBA" id="ARBA00022927"/>
    </source>
</evidence>
<evidence type="ECO:0000256" key="13">
    <source>
        <dbReference type="ARBA" id="ARBA00022816"/>
    </source>
</evidence>
<evidence type="ECO:0000256" key="8">
    <source>
        <dbReference type="ARBA" id="ARBA00022448"/>
    </source>
</evidence>
<evidence type="ECO:0000256" key="2">
    <source>
        <dbReference type="ARBA" id="ARBA00004335"/>
    </source>
</evidence>
<evidence type="ECO:0000256" key="16">
    <source>
        <dbReference type="ARBA" id="ARBA00023010"/>
    </source>
</evidence>
<feature type="compositionally biased region" description="Polar residues" evidence="26">
    <location>
        <begin position="1931"/>
        <end position="1944"/>
    </location>
</feature>
<dbReference type="GO" id="GO:0006406">
    <property type="term" value="P:mRNA export from nucleus"/>
    <property type="evidence" value="ECO:0007669"/>
    <property type="project" value="TreeGrafter"/>
</dbReference>
<feature type="coiled-coil region" evidence="25">
    <location>
        <begin position="1069"/>
        <end position="1394"/>
    </location>
</feature>
<keyword evidence="12" id="KW-0498">Mitosis</keyword>
<evidence type="ECO:0000256" key="14">
    <source>
        <dbReference type="ARBA" id="ARBA00022838"/>
    </source>
</evidence>
<dbReference type="STRING" id="31033.ENSTRUP00000005593"/>
<keyword evidence="11" id="KW-0132">Cell division</keyword>
<dbReference type="GO" id="GO:0051301">
    <property type="term" value="P:cell division"/>
    <property type="evidence" value="ECO:0007669"/>
    <property type="project" value="UniProtKB-KW"/>
</dbReference>
<feature type="compositionally biased region" description="Basic and acidic residues" evidence="26">
    <location>
        <begin position="2132"/>
        <end position="2148"/>
    </location>
</feature>
<feature type="compositionally biased region" description="Polar residues" evidence="26">
    <location>
        <begin position="2190"/>
        <end position="2202"/>
    </location>
</feature>
<keyword evidence="15" id="KW-0653">Protein transport</keyword>
<evidence type="ECO:0000256" key="7">
    <source>
        <dbReference type="ARBA" id="ARBA00019789"/>
    </source>
</evidence>
<dbReference type="InterPro" id="IPR057974">
    <property type="entry name" value="NUA/TPR/MLP1-2-like_dom"/>
</dbReference>
<feature type="compositionally biased region" description="Polar residues" evidence="26">
    <location>
        <begin position="1741"/>
        <end position="1752"/>
    </location>
</feature>
<feature type="compositionally biased region" description="Polar residues" evidence="26">
    <location>
        <begin position="2103"/>
        <end position="2121"/>
    </location>
</feature>
<feature type="coiled-coil region" evidence="25">
    <location>
        <begin position="71"/>
        <end position="327"/>
    </location>
</feature>
<dbReference type="PANTHER" id="PTHR18898">
    <property type="entry name" value="NUCLEOPROTEIN TPR-RELATED"/>
    <property type="match status" value="1"/>
</dbReference>
<keyword evidence="13" id="KW-0509">mRNA transport</keyword>
<dbReference type="Gene3D" id="1.10.287.1490">
    <property type="match status" value="1"/>
</dbReference>
<reference evidence="30" key="2">
    <citation type="submission" date="2025-08" db="UniProtKB">
        <authorList>
            <consortium name="Ensembl"/>
        </authorList>
    </citation>
    <scope>IDENTIFICATION</scope>
</reference>
<feature type="region of interest" description="Disordered" evidence="26">
    <location>
        <begin position="1559"/>
        <end position="1670"/>
    </location>
</feature>
<keyword evidence="23" id="KW-0137">Centromere</keyword>
<feature type="region of interest" description="Disordered" evidence="26">
    <location>
        <begin position="1890"/>
        <end position="1970"/>
    </location>
</feature>
<dbReference type="Ensembl" id="ENSTRUT00000005629.3">
    <property type="protein sequence ID" value="ENSTRUP00000005594.3"/>
    <property type="gene ID" value="ENSTRUG00000002419.3"/>
</dbReference>
<dbReference type="Pfam" id="PF25481">
    <property type="entry name" value="Nucleoprot-TPR"/>
    <property type="match status" value="1"/>
</dbReference>
<feature type="compositionally biased region" description="Polar residues" evidence="26">
    <location>
        <begin position="870"/>
        <end position="885"/>
    </location>
</feature>
<keyword evidence="14" id="KW-0995">Kinetochore</keyword>
<keyword evidence="16" id="KW-0811">Translocation</keyword>
<keyword evidence="19" id="KW-0472">Membrane</keyword>
<dbReference type="HOGENOM" id="CLU_001059_0_0_1"/>
<feature type="domain" description="NUA/TPR/MLP1-2-like" evidence="29">
    <location>
        <begin position="438"/>
        <end position="535"/>
    </location>
</feature>
<evidence type="ECO:0000256" key="12">
    <source>
        <dbReference type="ARBA" id="ARBA00022776"/>
    </source>
</evidence>
<reference evidence="30 31" key="1">
    <citation type="journal article" date="2011" name="Genome Biol. Evol.">
        <title>Integration of the genetic map and genome assembly of fugu facilitates insights into distinct features of genome evolution in teleosts and mammals.</title>
        <authorList>
            <person name="Kai W."/>
            <person name="Kikuchi K."/>
            <person name="Tohari S."/>
            <person name="Chew A.K."/>
            <person name="Tay A."/>
            <person name="Fujiwara A."/>
            <person name="Hosoya S."/>
            <person name="Suetake H."/>
            <person name="Naruse K."/>
            <person name="Brenner S."/>
            <person name="Suzuki Y."/>
            <person name="Venkatesh B."/>
        </authorList>
    </citation>
    <scope>NUCLEOTIDE SEQUENCE [LARGE SCALE GENOMIC DNA]</scope>
</reference>
<name>H2RZM3_TAKRU</name>